<dbReference type="PANTHER" id="PTHR30069">
    <property type="entry name" value="TONB-DEPENDENT OUTER MEMBRANE RECEPTOR"/>
    <property type="match status" value="1"/>
</dbReference>
<dbReference type="SUPFAM" id="SSF56935">
    <property type="entry name" value="Porins"/>
    <property type="match status" value="1"/>
</dbReference>
<keyword evidence="2" id="KW-0813">Transport</keyword>
<dbReference type="InterPro" id="IPR036942">
    <property type="entry name" value="Beta-barrel_TonB_sf"/>
</dbReference>
<protein>
    <submittedName>
        <fullName evidence="10">TonB-dependent Receptor Plug Domain</fullName>
    </submittedName>
</protein>
<dbReference type="AlphaFoldDB" id="A0A1G8A2N9"/>
<dbReference type="GO" id="GO:0009279">
    <property type="term" value="C:cell outer membrane"/>
    <property type="evidence" value="ECO:0007669"/>
    <property type="project" value="UniProtKB-SubCell"/>
</dbReference>
<keyword evidence="5 8" id="KW-0732">Signal</keyword>
<evidence type="ECO:0000256" key="3">
    <source>
        <dbReference type="ARBA" id="ARBA00022452"/>
    </source>
</evidence>
<dbReference type="InterPro" id="IPR037066">
    <property type="entry name" value="Plug_dom_sf"/>
</dbReference>
<organism evidence="10 11">
    <name type="scientific">Prevotella communis</name>
    <dbReference type="NCBI Taxonomy" id="2913614"/>
    <lineage>
        <taxon>Bacteria</taxon>
        <taxon>Pseudomonadati</taxon>
        <taxon>Bacteroidota</taxon>
        <taxon>Bacteroidia</taxon>
        <taxon>Bacteroidales</taxon>
        <taxon>Prevotellaceae</taxon>
        <taxon>Prevotella</taxon>
    </lineage>
</organism>
<dbReference type="Gene3D" id="2.170.130.10">
    <property type="entry name" value="TonB-dependent receptor, plug domain"/>
    <property type="match status" value="1"/>
</dbReference>
<evidence type="ECO:0000256" key="8">
    <source>
        <dbReference type="SAM" id="SignalP"/>
    </source>
</evidence>
<dbReference type="InterPro" id="IPR012910">
    <property type="entry name" value="Plug_dom"/>
</dbReference>
<dbReference type="RefSeq" id="WP_255399904.1">
    <property type="nucleotide sequence ID" value="NZ_FNCQ01000018.1"/>
</dbReference>
<comment type="subcellular location">
    <subcellularLocation>
        <location evidence="1">Cell outer membrane</location>
        <topology evidence="1">Multi-pass membrane protein</topology>
    </subcellularLocation>
</comment>
<keyword evidence="4" id="KW-0812">Transmembrane</keyword>
<keyword evidence="7" id="KW-0998">Cell outer membrane</keyword>
<dbReference type="GO" id="GO:0015344">
    <property type="term" value="F:siderophore uptake transmembrane transporter activity"/>
    <property type="evidence" value="ECO:0007669"/>
    <property type="project" value="TreeGrafter"/>
</dbReference>
<dbReference type="PANTHER" id="PTHR30069:SF29">
    <property type="entry name" value="HEMOGLOBIN AND HEMOGLOBIN-HAPTOGLOBIN-BINDING PROTEIN 1-RELATED"/>
    <property type="match status" value="1"/>
</dbReference>
<dbReference type="Pfam" id="PF07715">
    <property type="entry name" value="Plug"/>
    <property type="match status" value="1"/>
</dbReference>
<dbReference type="InterPro" id="IPR039426">
    <property type="entry name" value="TonB-dep_rcpt-like"/>
</dbReference>
<evidence type="ECO:0000256" key="2">
    <source>
        <dbReference type="ARBA" id="ARBA00022448"/>
    </source>
</evidence>
<reference evidence="11" key="1">
    <citation type="submission" date="2016-10" db="EMBL/GenBank/DDBJ databases">
        <authorList>
            <person name="Varghese N."/>
            <person name="Submissions S."/>
        </authorList>
    </citation>
    <scope>NUCLEOTIDE SEQUENCE [LARGE SCALE GENOMIC DNA]</scope>
    <source>
        <strain evidence="11">BP1-148</strain>
    </source>
</reference>
<evidence type="ECO:0000256" key="1">
    <source>
        <dbReference type="ARBA" id="ARBA00004571"/>
    </source>
</evidence>
<keyword evidence="3" id="KW-1134">Transmembrane beta strand</keyword>
<dbReference type="GO" id="GO:0044718">
    <property type="term" value="P:siderophore transmembrane transport"/>
    <property type="evidence" value="ECO:0007669"/>
    <property type="project" value="TreeGrafter"/>
</dbReference>
<feature type="domain" description="TonB-dependent receptor plug" evidence="9">
    <location>
        <begin position="74"/>
        <end position="153"/>
    </location>
</feature>
<keyword evidence="6" id="KW-0472">Membrane</keyword>
<dbReference type="Proteomes" id="UP000198779">
    <property type="component" value="Unassembled WGS sequence"/>
</dbReference>
<name>A0A1G8A2N9_9BACT</name>
<dbReference type="EMBL" id="FNCQ01000018">
    <property type="protein sequence ID" value="SDH15107.1"/>
    <property type="molecule type" value="Genomic_DNA"/>
</dbReference>
<dbReference type="Gene3D" id="2.40.170.20">
    <property type="entry name" value="TonB-dependent receptor, beta-barrel domain"/>
    <property type="match status" value="1"/>
</dbReference>
<evidence type="ECO:0000259" key="9">
    <source>
        <dbReference type="Pfam" id="PF07715"/>
    </source>
</evidence>
<evidence type="ECO:0000256" key="4">
    <source>
        <dbReference type="ARBA" id="ARBA00022692"/>
    </source>
</evidence>
<evidence type="ECO:0000256" key="7">
    <source>
        <dbReference type="ARBA" id="ARBA00023237"/>
    </source>
</evidence>
<sequence length="697" mass="77709">MKKVRKLVFRIAAAAVAVVPLPCMGQEEPDIAREKTLQEVTVTSRSAQKRVDEVQIGVEKVEIATLAKVPQLFGEKDIIKSLQLLPGVKSESEGSGGYQVRGGTAAQNLILLDGATVYNAGHLMGLFSTFNDDALMSGALYKGMVPAQFGGGSSSVFDISTRSGDMHDYRFGGTIGLLSAKVMAEGPMQDGKSSFLVSGRRSYLDLFLKASDDYKNNTLHFYDANVRLNFHLTQKDVLALSFFHGFDNMGLEDMMYMKWGNTAAAANWLHTFHDGHYANTRLIYSDFSSNIGMNVMSMDYTSKGFIRHATLNHQQTWMPSDRHHVNYGLEATYLQVKSAEWDMVLLHECEKRNALTGALWIGDDWKISPALQLQAGARLHLFSALGGAPYYQIDADGNITDTTNPGSTHIVKTYADIEPRLSAKISLNDQHNLKIGYSRTSQDVHALNNGSMSMPFSRYLMSSNIVKPEQADQVSLGWTGVTRDGAYDFSAETYFKTIRNVYDYRDGKMFYSEIEVERLILGGKGRAYGLELCAHKNNGPLTGWISYTLAWSENKIEGINGGRWYTASNDRRHDLSIVGMYQLSPAWDLAATWHYNTGQALSAPSAKYDMDGSTFFSYSERNGYRAPACHRLDLSANYTRKHGKATHIWSFGVYNAYHRYNPYVIRFTNDDKKASGTKVEQTSLFGIVPSVSFTLKY</sequence>
<keyword evidence="10" id="KW-0675">Receptor</keyword>
<evidence type="ECO:0000313" key="10">
    <source>
        <dbReference type="EMBL" id="SDH15107.1"/>
    </source>
</evidence>
<keyword evidence="11" id="KW-1185">Reference proteome</keyword>
<accession>A0A1G8A2N9</accession>
<gene>
    <name evidence="10" type="ORF">SAMN04487901_11824</name>
</gene>
<evidence type="ECO:0000256" key="5">
    <source>
        <dbReference type="ARBA" id="ARBA00022729"/>
    </source>
</evidence>
<feature type="chain" id="PRO_5011597539" evidence="8">
    <location>
        <begin position="26"/>
        <end position="697"/>
    </location>
</feature>
<dbReference type="STRING" id="645274.SAMN04487901_11824"/>
<evidence type="ECO:0000313" key="11">
    <source>
        <dbReference type="Proteomes" id="UP000198779"/>
    </source>
</evidence>
<proteinExistence type="predicted"/>
<feature type="signal peptide" evidence="8">
    <location>
        <begin position="1"/>
        <end position="25"/>
    </location>
</feature>
<evidence type="ECO:0000256" key="6">
    <source>
        <dbReference type="ARBA" id="ARBA00023136"/>
    </source>
</evidence>